<dbReference type="EMBL" id="JAEPRB010000248">
    <property type="protein sequence ID" value="KAG2218167.1"/>
    <property type="molecule type" value="Genomic_DNA"/>
</dbReference>
<evidence type="ECO:0000259" key="5">
    <source>
        <dbReference type="PROSITE" id="PS50002"/>
    </source>
</evidence>
<evidence type="ECO:0000256" key="1">
    <source>
        <dbReference type="ARBA" id="ARBA00022443"/>
    </source>
</evidence>
<dbReference type="SMART" id="SM00326">
    <property type="entry name" value="SH3"/>
    <property type="match status" value="1"/>
</dbReference>
<name>A0A8H7VGM1_9FUNG</name>
<evidence type="ECO:0000313" key="7">
    <source>
        <dbReference type="Proteomes" id="UP000646827"/>
    </source>
</evidence>
<dbReference type="Pfam" id="PF14604">
    <property type="entry name" value="SH3_9"/>
    <property type="match status" value="1"/>
</dbReference>
<dbReference type="PROSITE" id="PS50002">
    <property type="entry name" value="SH3"/>
    <property type="match status" value="1"/>
</dbReference>
<feature type="transmembrane region" description="Helical" evidence="4">
    <location>
        <begin position="147"/>
        <end position="168"/>
    </location>
</feature>
<feature type="compositionally biased region" description="Basic and acidic residues" evidence="3">
    <location>
        <begin position="86"/>
        <end position="96"/>
    </location>
</feature>
<keyword evidence="7" id="KW-1185">Reference proteome</keyword>
<dbReference type="Proteomes" id="UP000646827">
    <property type="component" value="Unassembled WGS sequence"/>
</dbReference>
<accession>A0A8H7VGM1</accession>
<dbReference type="AlphaFoldDB" id="A0A8H7VGM1"/>
<dbReference type="OrthoDB" id="5340910at2759"/>
<feature type="domain" description="SH3" evidence="5">
    <location>
        <begin position="339"/>
        <end position="401"/>
    </location>
</feature>
<feature type="compositionally biased region" description="Polar residues" evidence="3">
    <location>
        <begin position="104"/>
        <end position="132"/>
    </location>
</feature>
<feature type="compositionally biased region" description="Low complexity" evidence="3">
    <location>
        <begin position="74"/>
        <end position="85"/>
    </location>
</feature>
<organism evidence="6 7">
    <name type="scientific">Circinella minor</name>
    <dbReference type="NCBI Taxonomy" id="1195481"/>
    <lineage>
        <taxon>Eukaryota</taxon>
        <taxon>Fungi</taxon>
        <taxon>Fungi incertae sedis</taxon>
        <taxon>Mucoromycota</taxon>
        <taxon>Mucoromycotina</taxon>
        <taxon>Mucoromycetes</taxon>
        <taxon>Mucorales</taxon>
        <taxon>Lichtheimiaceae</taxon>
        <taxon>Circinella</taxon>
    </lineage>
</organism>
<keyword evidence="4" id="KW-1133">Transmembrane helix</keyword>
<feature type="region of interest" description="Disordered" evidence="3">
    <location>
        <begin position="317"/>
        <end position="339"/>
    </location>
</feature>
<dbReference type="InterPro" id="IPR036028">
    <property type="entry name" value="SH3-like_dom_sf"/>
</dbReference>
<feature type="compositionally biased region" description="Low complexity" evidence="3">
    <location>
        <begin position="133"/>
        <end position="142"/>
    </location>
</feature>
<dbReference type="Gene3D" id="2.30.30.40">
    <property type="entry name" value="SH3 Domains"/>
    <property type="match status" value="1"/>
</dbReference>
<gene>
    <name evidence="6" type="ORF">INT45_006219</name>
</gene>
<dbReference type="InterPro" id="IPR001452">
    <property type="entry name" value="SH3_domain"/>
</dbReference>
<keyword evidence="4" id="KW-0812">Transmembrane</keyword>
<feature type="compositionally biased region" description="Basic and acidic residues" evidence="3">
    <location>
        <begin position="13"/>
        <end position="73"/>
    </location>
</feature>
<evidence type="ECO:0000256" key="4">
    <source>
        <dbReference type="SAM" id="Phobius"/>
    </source>
</evidence>
<proteinExistence type="predicted"/>
<protein>
    <recommendedName>
        <fullName evidence="5">SH3 domain-containing protein</fullName>
    </recommendedName>
</protein>
<dbReference type="SUPFAM" id="SSF50044">
    <property type="entry name" value="SH3-domain"/>
    <property type="match status" value="1"/>
</dbReference>
<sequence length="444" mass="46800">MESAQANPVWVPIEKRAEPAEESKAEESKAEPKSPEHTTSKKAEETHHEASKSAAEPKETEKPKASESHKDSDSSTTKKASPSHSSEPKDKKKEASESSAKPSNHFSFNGVSPIGPSQQPTSSPTDTQFVDQGNQNGQQSSGVSGGAVAGIIIAVLVGVAAVVGFLLVRRRKKEAERNRLRMKPDPFTMGFGNQDAPGGGAAGFNQATTNYPPHTAYNMANQSPMIQLPPIGASAPQPQPSSVVPPPIVMTSNPAINQYNAEVNQYHNTGNAITSMPSPEHVSPPTPLSAAPVYDTAIAGAAGAAVAGGAVAAVATSNNSPQPAATEANINNDDDENTKSLGVFPVVSTYTPTLSDELDIQPGDRVEVLNEYDDGWCQGINLSRGNCKGVFPKHCVDMFTDSNNTQPSVTITGSDQPNYLDASGMKRVSSMLGHKQQQSSPYYL</sequence>
<reference evidence="6 7" key="1">
    <citation type="submission" date="2020-12" db="EMBL/GenBank/DDBJ databases">
        <title>Metabolic potential, ecology and presence of endohyphal bacteria is reflected in genomic diversity of Mucoromycotina.</title>
        <authorList>
            <person name="Muszewska A."/>
            <person name="Okrasinska A."/>
            <person name="Steczkiewicz K."/>
            <person name="Drgas O."/>
            <person name="Orlowska M."/>
            <person name="Perlinska-Lenart U."/>
            <person name="Aleksandrzak-Piekarczyk T."/>
            <person name="Szatraj K."/>
            <person name="Zielenkiewicz U."/>
            <person name="Pilsyk S."/>
            <person name="Malc E."/>
            <person name="Mieczkowski P."/>
            <person name="Kruszewska J.S."/>
            <person name="Biernat P."/>
            <person name="Pawlowska J."/>
        </authorList>
    </citation>
    <scope>NUCLEOTIDE SEQUENCE [LARGE SCALE GENOMIC DNA]</scope>
    <source>
        <strain evidence="6 7">CBS 142.35</strain>
    </source>
</reference>
<evidence type="ECO:0000256" key="2">
    <source>
        <dbReference type="PROSITE-ProRule" id="PRU00192"/>
    </source>
</evidence>
<evidence type="ECO:0000313" key="6">
    <source>
        <dbReference type="EMBL" id="KAG2218167.1"/>
    </source>
</evidence>
<feature type="region of interest" description="Disordered" evidence="3">
    <location>
        <begin position="1"/>
        <end position="144"/>
    </location>
</feature>
<keyword evidence="1 2" id="KW-0728">SH3 domain</keyword>
<evidence type="ECO:0000256" key="3">
    <source>
        <dbReference type="SAM" id="MobiDB-lite"/>
    </source>
</evidence>
<feature type="compositionally biased region" description="Polar residues" evidence="3">
    <location>
        <begin position="317"/>
        <end position="331"/>
    </location>
</feature>
<comment type="caution">
    <text evidence="6">The sequence shown here is derived from an EMBL/GenBank/DDBJ whole genome shotgun (WGS) entry which is preliminary data.</text>
</comment>
<keyword evidence="4" id="KW-0472">Membrane</keyword>